<feature type="compositionally biased region" description="Polar residues" evidence="1">
    <location>
        <begin position="168"/>
        <end position="187"/>
    </location>
</feature>
<feature type="region of interest" description="Disordered" evidence="1">
    <location>
        <begin position="79"/>
        <end position="206"/>
    </location>
</feature>
<reference evidence="4" key="1">
    <citation type="submission" date="2014-03" db="EMBL/GenBank/DDBJ databases">
        <title>The Genome Sequence of Puccinia striiformis f. sp. tritici PST-78.</title>
        <authorList>
            <consortium name="The Broad Institute Genome Sequencing Platform"/>
            <person name="Cuomo C."/>
            <person name="Hulbert S."/>
            <person name="Chen X."/>
            <person name="Walker B."/>
            <person name="Young S.K."/>
            <person name="Zeng Q."/>
            <person name="Gargeya S."/>
            <person name="Fitzgerald M."/>
            <person name="Haas B."/>
            <person name="Abouelleil A."/>
            <person name="Alvarado L."/>
            <person name="Arachchi H.M."/>
            <person name="Berlin A.M."/>
            <person name="Chapman S.B."/>
            <person name="Goldberg J."/>
            <person name="Griggs A."/>
            <person name="Gujja S."/>
            <person name="Hansen M."/>
            <person name="Howarth C."/>
            <person name="Imamovic A."/>
            <person name="Larimer J."/>
            <person name="McCowan C."/>
            <person name="Montmayeur A."/>
            <person name="Murphy C."/>
            <person name="Neiman D."/>
            <person name="Pearson M."/>
            <person name="Priest M."/>
            <person name="Roberts A."/>
            <person name="Saif S."/>
            <person name="Shea T."/>
            <person name="Sisk P."/>
            <person name="Sykes S."/>
            <person name="Wortman J."/>
            <person name="Nusbaum C."/>
            <person name="Birren B."/>
        </authorList>
    </citation>
    <scope>NUCLEOTIDE SEQUENCE [LARGE SCALE GENOMIC DNA]</scope>
    <source>
        <strain evidence="4">race PST-78</strain>
    </source>
</reference>
<name>A0A0L0VTX6_9BASI</name>
<proteinExistence type="predicted"/>
<dbReference type="EMBL" id="AJIL01000021">
    <property type="protein sequence ID" value="KNF02733.1"/>
    <property type="molecule type" value="Genomic_DNA"/>
</dbReference>
<evidence type="ECO:0000313" key="3">
    <source>
        <dbReference type="EMBL" id="KNF02733.1"/>
    </source>
</evidence>
<protein>
    <submittedName>
        <fullName evidence="3">Uncharacterized protein</fullName>
    </submittedName>
</protein>
<sequence length="468" mass="53139">MARLGLIWLKIVLCHFHWAIAAPAEELLLRKDPINLKGDNADLFQGLDFDFLGSPSRSQRPKRLAEEFDFSYDPESDPLGLFAPMGLPPPTYSVSSPSEEHGTRYGSMESILDQESESRRSKGTGSNKKPRVDQPIQPPTDQVPVQTQEFESHFSEGNGSNKKRKAHQPTQPSSKQASVQSPVQTESPVDDSDSEWEQKEQARLSKSKMTLGSDVRYFGTRDTMHTLIRRARNSLDYRNNLQAEELTQITDLINLKVDDMFALYQHSPILSDDLKVGGLDIVLRRTSRAHSEGDRLNYNVNIRLPLKFPNSGDKTKPIFLKIHLIGKALHEFHNLVRLNGLDEIILGGDRRFHEGPLQWYYDLIFTDTPDHLPLLGWAQTFLPIEHGDKTFNEAQIILYKALTKSRRMSGNVAGIAALNLLEIWYKTQHLIHYKVALPDQQYSHLIVQAVKKHSPGNRIVYINLPPIS</sequence>
<feature type="chain" id="PRO_5005550758" evidence="2">
    <location>
        <begin position="22"/>
        <end position="468"/>
    </location>
</feature>
<accession>A0A0L0VTX6</accession>
<dbReference type="AlphaFoldDB" id="A0A0L0VTX6"/>
<evidence type="ECO:0000313" key="4">
    <source>
        <dbReference type="Proteomes" id="UP000054564"/>
    </source>
</evidence>
<comment type="caution">
    <text evidence="3">The sequence shown here is derived from an EMBL/GenBank/DDBJ whole genome shotgun (WGS) entry which is preliminary data.</text>
</comment>
<feature type="compositionally biased region" description="Low complexity" evidence="1">
    <location>
        <begin position="133"/>
        <end position="148"/>
    </location>
</feature>
<organism evidence="3 4">
    <name type="scientific">Puccinia striiformis f. sp. tritici PST-78</name>
    <dbReference type="NCBI Taxonomy" id="1165861"/>
    <lineage>
        <taxon>Eukaryota</taxon>
        <taxon>Fungi</taxon>
        <taxon>Dikarya</taxon>
        <taxon>Basidiomycota</taxon>
        <taxon>Pucciniomycotina</taxon>
        <taxon>Pucciniomycetes</taxon>
        <taxon>Pucciniales</taxon>
        <taxon>Pucciniaceae</taxon>
        <taxon>Puccinia</taxon>
    </lineage>
</organism>
<gene>
    <name evidence="3" type="ORF">PSTG_04018</name>
</gene>
<evidence type="ECO:0000256" key="2">
    <source>
        <dbReference type="SAM" id="SignalP"/>
    </source>
</evidence>
<keyword evidence="4" id="KW-1185">Reference proteome</keyword>
<dbReference type="OrthoDB" id="2498246at2759"/>
<dbReference type="Proteomes" id="UP000054564">
    <property type="component" value="Unassembled WGS sequence"/>
</dbReference>
<keyword evidence="2" id="KW-0732">Signal</keyword>
<evidence type="ECO:0000256" key="1">
    <source>
        <dbReference type="SAM" id="MobiDB-lite"/>
    </source>
</evidence>
<feature type="signal peptide" evidence="2">
    <location>
        <begin position="1"/>
        <end position="21"/>
    </location>
</feature>